<dbReference type="InterPro" id="IPR016064">
    <property type="entry name" value="NAD/diacylglycerol_kinase_sf"/>
</dbReference>
<name>A0A1B8GAR4_9PEZI</name>
<dbReference type="InterPro" id="IPR017438">
    <property type="entry name" value="ATP-NAD_kinase_N"/>
</dbReference>
<gene>
    <name evidence="2" type="ORF">VE01_08904</name>
</gene>
<dbReference type="Proteomes" id="UP000091956">
    <property type="component" value="Unassembled WGS sequence"/>
</dbReference>
<evidence type="ECO:0000259" key="1">
    <source>
        <dbReference type="PROSITE" id="PS50146"/>
    </source>
</evidence>
<dbReference type="AlphaFoldDB" id="A0A1B8GAR4"/>
<dbReference type="Gene3D" id="3.40.50.10330">
    <property type="entry name" value="Probable inorganic polyphosphate/atp-NAD kinase, domain 1"/>
    <property type="match status" value="1"/>
</dbReference>
<dbReference type="GO" id="GO:0001727">
    <property type="term" value="F:lipid kinase activity"/>
    <property type="evidence" value="ECO:0007669"/>
    <property type="project" value="TreeGrafter"/>
</dbReference>
<organism evidence="2 3">
    <name type="scientific">Pseudogymnoascus verrucosus</name>
    <dbReference type="NCBI Taxonomy" id="342668"/>
    <lineage>
        <taxon>Eukaryota</taxon>
        <taxon>Fungi</taxon>
        <taxon>Dikarya</taxon>
        <taxon>Ascomycota</taxon>
        <taxon>Pezizomycotina</taxon>
        <taxon>Leotiomycetes</taxon>
        <taxon>Thelebolales</taxon>
        <taxon>Thelebolaceae</taxon>
        <taxon>Pseudogymnoascus</taxon>
    </lineage>
</organism>
<dbReference type="GO" id="GO:0046512">
    <property type="term" value="P:sphingosine biosynthetic process"/>
    <property type="evidence" value="ECO:0007669"/>
    <property type="project" value="TreeGrafter"/>
</dbReference>
<dbReference type="PROSITE" id="PS50146">
    <property type="entry name" value="DAGK"/>
    <property type="match status" value="1"/>
</dbReference>
<dbReference type="EMBL" id="KV460260">
    <property type="protein sequence ID" value="OBT92936.1"/>
    <property type="molecule type" value="Genomic_DNA"/>
</dbReference>
<dbReference type="Gene3D" id="2.60.200.40">
    <property type="match status" value="1"/>
</dbReference>
<protein>
    <recommendedName>
        <fullName evidence="1">DAGKc domain-containing protein</fullName>
    </recommendedName>
</protein>
<dbReference type="GeneID" id="28842290"/>
<reference evidence="2 3" key="1">
    <citation type="submission" date="2016-03" db="EMBL/GenBank/DDBJ databases">
        <title>Comparative genomics of Pseudogymnoascus destructans, the fungus causing white-nose syndrome of bats.</title>
        <authorList>
            <person name="Palmer J.M."/>
            <person name="Drees K.P."/>
            <person name="Foster J.T."/>
            <person name="Lindner D.L."/>
        </authorList>
    </citation>
    <scope>NUCLEOTIDE SEQUENCE [LARGE SCALE GENOMIC DNA]</scope>
    <source>
        <strain evidence="2 3">UAMH 10579</strain>
    </source>
</reference>
<dbReference type="Pfam" id="PF00781">
    <property type="entry name" value="DAGK_cat"/>
    <property type="match status" value="1"/>
</dbReference>
<accession>A0A1B8GAR4</accession>
<feature type="domain" description="DAGKc" evidence="1">
    <location>
        <begin position="108"/>
        <end position="261"/>
    </location>
</feature>
<dbReference type="PANTHER" id="PTHR12358">
    <property type="entry name" value="SPHINGOSINE KINASE"/>
    <property type="match status" value="1"/>
</dbReference>
<sequence>MSTSEAAVNGEPVGFSYENNALTWIKAPGTVSNGEDKGSILESDILAIIPTSTTPPAHTVYTIPTVSTPENTALPVPDVQLHQTTLLGAPEAFISKHLLSSPTPHLSLPAEDIHVVISSKSGTGKAAAFFESVLAPALKVLGLGEDGYQVVHTTSSETITELAGGTLREKAGRGVRQTVILLSGDGGVVELLNGLVGAEVSSTYARPSIALFPFGTGNALFHSTHRLPTPPSSPLYHALTTLLLPSSRPLPHFRATFSSASLLTSEGRIATPLPNNTLHGCIVASYGFHSTLVADSDTAELRKHGDKRFGIVAQELLGKPHRYKAGLTITSGGKERVVERETHAYILCALVSNLEKTFTISPHTTPLDEVMRVVHFDSGSGDEIMSVMTDAYSGGKHVNRNDGLVGYEEVEALKIDFKEAAVEGNEGKWLRVCVDGLIVRVESGGWMRVEKVANGGEVLDIIV</sequence>
<dbReference type="RefSeq" id="XP_018126669.1">
    <property type="nucleotide sequence ID" value="XM_018278322.2"/>
</dbReference>
<dbReference type="InterPro" id="IPR001206">
    <property type="entry name" value="Diacylglycerol_kinase_cat_dom"/>
</dbReference>
<dbReference type="OrthoDB" id="3853857at2759"/>
<dbReference type="SUPFAM" id="SSF111331">
    <property type="entry name" value="NAD kinase/diacylglycerol kinase-like"/>
    <property type="match status" value="1"/>
</dbReference>
<proteinExistence type="predicted"/>
<dbReference type="PANTHER" id="PTHR12358:SF108">
    <property type="entry name" value="DAGKC DOMAIN-CONTAINING PROTEIN"/>
    <property type="match status" value="1"/>
</dbReference>
<dbReference type="GO" id="GO:0005737">
    <property type="term" value="C:cytoplasm"/>
    <property type="evidence" value="ECO:0007669"/>
    <property type="project" value="TreeGrafter"/>
</dbReference>
<dbReference type="STRING" id="342668.A0A1B8GAR4"/>
<evidence type="ECO:0000313" key="2">
    <source>
        <dbReference type="EMBL" id="OBT92936.1"/>
    </source>
</evidence>
<reference evidence="3" key="2">
    <citation type="journal article" date="2018" name="Nat. Commun.">
        <title>Extreme sensitivity to ultraviolet light in the fungal pathogen causing white-nose syndrome of bats.</title>
        <authorList>
            <person name="Palmer J.M."/>
            <person name="Drees K.P."/>
            <person name="Foster J.T."/>
            <person name="Lindner D.L."/>
        </authorList>
    </citation>
    <scope>NUCLEOTIDE SEQUENCE [LARGE SCALE GENOMIC DNA]</scope>
    <source>
        <strain evidence="3">UAMH 10579</strain>
    </source>
</reference>
<dbReference type="GO" id="GO:0016020">
    <property type="term" value="C:membrane"/>
    <property type="evidence" value="ECO:0007669"/>
    <property type="project" value="TreeGrafter"/>
</dbReference>
<dbReference type="InterPro" id="IPR050187">
    <property type="entry name" value="Lipid_Phosphate_FormReg"/>
</dbReference>
<keyword evidence="3" id="KW-1185">Reference proteome</keyword>
<evidence type="ECO:0000313" key="3">
    <source>
        <dbReference type="Proteomes" id="UP000091956"/>
    </source>
</evidence>